<protein>
    <submittedName>
        <fullName evidence="1">Uncharacterized protein</fullName>
    </submittedName>
</protein>
<organism evidence="1 2">
    <name type="scientific">Paramecium sonneborni</name>
    <dbReference type="NCBI Taxonomy" id="65129"/>
    <lineage>
        <taxon>Eukaryota</taxon>
        <taxon>Sar</taxon>
        <taxon>Alveolata</taxon>
        <taxon>Ciliophora</taxon>
        <taxon>Intramacronucleata</taxon>
        <taxon>Oligohymenophorea</taxon>
        <taxon>Peniculida</taxon>
        <taxon>Parameciidae</taxon>
        <taxon>Paramecium</taxon>
    </lineage>
</organism>
<dbReference type="Proteomes" id="UP000692954">
    <property type="component" value="Unassembled WGS sequence"/>
</dbReference>
<sequence length="86" mass="10228">MFIKWAVHKIIKRVRKSIQKKLRNINLSYFNKHSKQLTQQEAKFIKKFFEDFGFSGQIKIVEKQNGCFDRTGANQFSILQAIFSKE</sequence>
<keyword evidence="2" id="KW-1185">Reference proteome</keyword>
<evidence type="ECO:0000313" key="2">
    <source>
        <dbReference type="Proteomes" id="UP000692954"/>
    </source>
</evidence>
<comment type="caution">
    <text evidence="1">The sequence shown here is derived from an EMBL/GenBank/DDBJ whole genome shotgun (WGS) entry which is preliminary data.</text>
</comment>
<dbReference type="EMBL" id="CAJJDN010000376">
    <property type="protein sequence ID" value="CAD8131111.1"/>
    <property type="molecule type" value="Genomic_DNA"/>
</dbReference>
<dbReference type="AlphaFoldDB" id="A0A8S1RQL7"/>
<accession>A0A8S1RQL7</accession>
<proteinExistence type="predicted"/>
<gene>
    <name evidence="1" type="ORF">PSON_ATCC_30995.1.T3760006</name>
</gene>
<reference evidence="1" key="1">
    <citation type="submission" date="2021-01" db="EMBL/GenBank/DDBJ databases">
        <authorList>
            <consortium name="Genoscope - CEA"/>
            <person name="William W."/>
        </authorList>
    </citation>
    <scope>NUCLEOTIDE SEQUENCE</scope>
</reference>
<evidence type="ECO:0000313" key="1">
    <source>
        <dbReference type="EMBL" id="CAD8131111.1"/>
    </source>
</evidence>
<name>A0A8S1RQL7_9CILI</name>